<feature type="region of interest" description="Disordered" evidence="1">
    <location>
        <begin position="372"/>
        <end position="416"/>
    </location>
</feature>
<accession>A0A507BCX1</accession>
<dbReference type="Proteomes" id="UP000319257">
    <property type="component" value="Unassembled WGS sequence"/>
</dbReference>
<keyword evidence="4" id="KW-1185">Reference proteome</keyword>
<name>A0A507BCX1_9PEZI</name>
<sequence length="807" mass="89372">MPSAAYVAVTPASEADGEEGGAPVSLPPPWDVTRPPSSASRSSLPSIEDSLSDGFDAFNTPANRTFYLRSPYKSLDPNKNEIRLLRFSKPLVPPQTSQKNDSSWQGSRWSGVGSSSAASNSLISCEILDKRMLPWVQGQYIALSYCAGSAKSTKIVTVNGQPFNVFANLAHAIECVLRCWSARKTGLDGDLVLWADQICINQADKEERASQVSMMQDIYRNSASVYVCLSTPDLPRSVSHKGAGDSGGWMLWTSVLTLPHKPADPQRGTERFRSPIFHTTSNPPTASADQMCSTLRHQLINERAANEWISSLEQFLSAPWWKRAWVYQEFVMAPQVQFLHHSTSIPWDELSPLLEFVCYELQDRLDDWRLSDHHHQHPKEERTSKRASEKRARSSGSGRTVSVHERQLKQHRDDKQRLERELEAANLDRPSYLDRAVARIKTQRLKKKIEALALEIRRLEGGPQELLQVRGGHTMQQRRPKDLAVAESTEITAARLLLRERLTALTSARRTVLSIARARRQRPTALTDLLLHARNCLSSDPRDRVYAFLGLAEGEYAVTPCYDKANTVERVLVDTARAIVAHDHNLDMLGYVGCRSGPVVFDGDGIPTWVPDWTAPEDSAGLEFHDCVRRLRDRDRAAGPFCAAGGTRHVIAPRPTAGAGGVAAQPPAGGPHDVSNMHLPVKGVLLGKLGNAVMRSGNGPSHAPRTSLESRNGGDSLPLPMLLIQDSATKLRAVVPKTTGYDDEIWVLQGAKHPVVLRPQKNGKQYFSFLGESVVLTDAERFADVMFGQAMKEASDHRATLRDIYLV</sequence>
<dbReference type="RefSeq" id="XP_030996319.1">
    <property type="nucleotide sequence ID" value="XM_031139807.1"/>
</dbReference>
<dbReference type="InParanoid" id="A0A507BCX1"/>
<dbReference type="InterPro" id="IPR052895">
    <property type="entry name" value="HetReg/Transcr_Mod"/>
</dbReference>
<feature type="compositionally biased region" description="Basic and acidic residues" evidence="1">
    <location>
        <begin position="372"/>
        <end position="392"/>
    </location>
</feature>
<dbReference type="AlphaFoldDB" id="A0A507BCX1"/>
<dbReference type="InterPro" id="IPR010730">
    <property type="entry name" value="HET"/>
</dbReference>
<dbReference type="OrthoDB" id="3477286at2759"/>
<gene>
    <name evidence="3" type="ORF">E0L32_005300</name>
</gene>
<evidence type="ECO:0000313" key="4">
    <source>
        <dbReference type="Proteomes" id="UP000319257"/>
    </source>
</evidence>
<feature type="compositionally biased region" description="Low complexity" evidence="1">
    <location>
        <begin position="102"/>
        <end position="117"/>
    </location>
</feature>
<evidence type="ECO:0000259" key="2">
    <source>
        <dbReference type="Pfam" id="PF06985"/>
    </source>
</evidence>
<organism evidence="3 4">
    <name type="scientific">Thyridium curvatum</name>
    <dbReference type="NCBI Taxonomy" id="1093900"/>
    <lineage>
        <taxon>Eukaryota</taxon>
        <taxon>Fungi</taxon>
        <taxon>Dikarya</taxon>
        <taxon>Ascomycota</taxon>
        <taxon>Pezizomycotina</taxon>
        <taxon>Sordariomycetes</taxon>
        <taxon>Sordariomycetidae</taxon>
        <taxon>Thyridiales</taxon>
        <taxon>Thyridiaceae</taxon>
        <taxon>Thyridium</taxon>
    </lineage>
</organism>
<dbReference type="EMBL" id="SKBQ01000027">
    <property type="protein sequence ID" value="TPX14608.1"/>
    <property type="molecule type" value="Genomic_DNA"/>
</dbReference>
<reference evidence="3 4" key="1">
    <citation type="submission" date="2019-06" db="EMBL/GenBank/DDBJ databases">
        <title>Draft genome sequence of the filamentous fungus Phialemoniopsis curvata isolated from diesel fuel.</title>
        <authorList>
            <person name="Varaljay V.A."/>
            <person name="Lyon W.J."/>
            <person name="Crouch A.L."/>
            <person name="Drake C.E."/>
            <person name="Hollomon J.M."/>
            <person name="Nadeau L.J."/>
            <person name="Nunn H.S."/>
            <person name="Stevenson B.S."/>
            <person name="Bojanowski C.L."/>
            <person name="Crookes-Goodson W.J."/>
        </authorList>
    </citation>
    <scope>NUCLEOTIDE SEQUENCE [LARGE SCALE GENOMIC DNA]</scope>
    <source>
        <strain evidence="3 4">D216</strain>
    </source>
</reference>
<feature type="region of interest" description="Disordered" evidence="1">
    <location>
        <begin position="1"/>
        <end position="46"/>
    </location>
</feature>
<feature type="domain" description="Heterokaryon incompatibility" evidence="2">
    <location>
        <begin position="140"/>
        <end position="329"/>
    </location>
</feature>
<dbReference type="PANTHER" id="PTHR24148">
    <property type="entry name" value="ANKYRIN REPEAT DOMAIN-CONTAINING PROTEIN 39 HOMOLOG-RELATED"/>
    <property type="match status" value="1"/>
</dbReference>
<dbReference type="GeneID" id="41972747"/>
<dbReference type="Pfam" id="PF06985">
    <property type="entry name" value="HET"/>
    <property type="match status" value="1"/>
</dbReference>
<dbReference type="PANTHER" id="PTHR24148:SF64">
    <property type="entry name" value="HETEROKARYON INCOMPATIBILITY DOMAIN-CONTAINING PROTEIN"/>
    <property type="match status" value="1"/>
</dbReference>
<comment type="caution">
    <text evidence="3">The sequence shown here is derived from an EMBL/GenBank/DDBJ whole genome shotgun (WGS) entry which is preliminary data.</text>
</comment>
<protein>
    <recommendedName>
        <fullName evidence="2">Heterokaryon incompatibility domain-containing protein</fullName>
    </recommendedName>
</protein>
<feature type="compositionally biased region" description="Low complexity" evidence="1">
    <location>
        <begin position="34"/>
        <end position="46"/>
    </location>
</feature>
<dbReference type="STRING" id="1093900.A0A507BCX1"/>
<feature type="compositionally biased region" description="Basic and acidic residues" evidence="1">
    <location>
        <begin position="402"/>
        <end position="416"/>
    </location>
</feature>
<proteinExistence type="predicted"/>
<evidence type="ECO:0000313" key="3">
    <source>
        <dbReference type="EMBL" id="TPX14608.1"/>
    </source>
</evidence>
<feature type="region of interest" description="Disordered" evidence="1">
    <location>
        <begin position="695"/>
        <end position="714"/>
    </location>
</feature>
<evidence type="ECO:0000256" key="1">
    <source>
        <dbReference type="SAM" id="MobiDB-lite"/>
    </source>
</evidence>
<feature type="region of interest" description="Disordered" evidence="1">
    <location>
        <begin position="92"/>
        <end position="117"/>
    </location>
</feature>